<dbReference type="ExpressionAtlas" id="N1QQ60">
    <property type="expression patterns" value="baseline"/>
</dbReference>
<dbReference type="PROSITE" id="PS50181">
    <property type="entry name" value="FBOX"/>
    <property type="match status" value="1"/>
</dbReference>
<dbReference type="InterPro" id="IPR032675">
    <property type="entry name" value="LRR_dom_sf"/>
</dbReference>
<name>N1QQ60_AEGTA</name>
<dbReference type="InterPro" id="IPR001810">
    <property type="entry name" value="F-box_dom"/>
</dbReference>
<dbReference type="Pfam" id="PF24758">
    <property type="entry name" value="LRR_At5g56370"/>
    <property type="match status" value="1"/>
</dbReference>
<dbReference type="PANTHER" id="PTHR31900">
    <property type="entry name" value="F-BOX/RNI SUPERFAMILY PROTEIN-RELATED"/>
    <property type="match status" value="1"/>
</dbReference>
<proteinExistence type="predicted"/>
<dbReference type="SUPFAM" id="SSF52047">
    <property type="entry name" value="RNI-like"/>
    <property type="match status" value="1"/>
</dbReference>
<dbReference type="Gene3D" id="3.80.10.10">
    <property type="entry name" value="Ribonuclease Inhibitor"/>
    <property type="match status" value="1"/>
</dbReference>
<dbReference type="InterPro" id="IPR036047">
    <property type="entry name" value="F-box-like_dom_sf"/>
</dbReference>
<dbReference type="InterPro" id="IPR055411">
    <property type="entry name" value="LRR_FXL15/At3g58940/PEG3-like"/>
</dbReference>
<accession>N1QQ60</accession>
<dbReference type="PANTHER" id="PTHR31900:SF30">
    <property type="entry name" value="SUPERFAMILY PROTEIN, PUTATIVE-RELATED"/>
    <property type="match status" value="1"/>
</dbReference>
<dbReference type="Gene3D" id="1.20.1280.50">
    <property type="match status" value="1"/>
</dbReference>
<dbReference type="SUPFAM" id="SSF81383">
    <property type="entry name" value="F-box domain"/>
    <property type="match status" value="1"/>
</dbReference>
<dbReference type="AlphaFoldDB" id="N1QQ60"/>
<protein>
    <submittedName>
        <fullName evidence="1">Uncharacterized protein</fullName>
    </submittedName>
</protein>
<dbReference type="InterPro" id="IPR050232">
    <property type="entry name" value="FBL13/AtMIF1-like"/>
</dbReference>
<reference evidence="1" key="1">
    <citation type="submission" date="2015-06" db="UniProtKB">
        <authorList>
            <consortium name="EnsemblPlants"/>
        </authorList>
    </citation>
    <scope>IDENTIFICATION</scope>
</reference>
<evidence type="ECO:0000313" key="1">
    <source>
        <dbReference type="EnsemblPlants" id="EMT02516"/>
    </source>
</evidence>
<dbReference type="OMA" id="MIARRRW"/>
<dbReference type="EnsemblPlants" id="EMT02516">
    <property type="protein sequence ID" value="EMT02516"/>
    <property type="gene ID" value="F775_22670"/>
</dbReference>
<sequence length="498" mass="56621">MGSPLSRRDRISALPDSVLGDILSHLPTVEAGRAAALGRRWRHIFGHVHIVWYDEEEGERSADWESHYFEAKEYKSCSHALLDGISAALLCRLRCAGRHVPLRTFRFAFDDFRPGWDTLHVDEWLSYVLQYAGHDLHLDLRFVIGPICTSDNRTSFTGTDDSDDHEEGPYGRKLPYLLPTRIFSCATLKTLSLTHCRLKLSHGASVHLPALETLRLTSIHHDSGKSIQRLVLGCPRLLDLTLEAIHRLRTFFLLHTRLRRFALTCCHNIKSIHIDATEMASLEYRGDMRSESLLNFDGSPPRGIPSCIIDLCTSVSAKDHDLFRRFLWSFSASKCLHLHHGGLHTMCLAPADKLPPFTWMTRLVLQGRVESRAFVAIVHDILEHAPNLEVLSFYMAEKKQRRMTTASDDGQRGSDATVVVPDEASSSTTCLQLRMKEINMVHYEGNETQRLLARLLFRNATVLERLCVVFSRERFGVQTGLKKEIESWARAGTRKTFL</sequence>
<organism evidence="1">
    <name type="scientific">Aegilops tauschii</name>
    <name type="common">Tausch's goatgrass</name>
    <name type="synonym">Aegilops squarrosa</name>
    <dbReference type="NCBI Taxonomy" id="37682"/>
    <lineage>
        <taxon>Eukaryota</taxon>
        <taxon>Viridiplantae</taxon>
        <taxon>Streptophyta</taxon>
        <taxon>Embryophyta</taxon>
        <taxon>Tracheophyta</taxon>
        <taxon>Spermatophyta</taxon>
        <taxon>Magnoliopsida</taxon>
        <taxon>Liliopsida</taxon>
        <taxon>Poales</taxon>
        <taxon>Poaceae</taxon>
        <taxon>BOP clade</taxon>
        <taxon>Pooideae</taxon>
        <taxon>Triticodae</taxon>
        <taxon>Triticeae</taxon>
        <taxon>Triticinae</taxon>
        <taxon>Aegilops</taxon>
    </lineage>
</organism>